<dbReference type="InterPro" id="IPR001261">
    <property type="entry name" value="ArgE/DapE_CS"/>
</dbReference>
<dbReference type="EMBL" id="KJ508012">
    <property type="protein sequence ID" value="AHZ46166.1"/>
    <property type="molecule type" value="Genomic_DNA"/>
</dbReference>
<dbReference type="FunFam" id="1.10.150.900:FF:000002">
    <property type="entry name" value="M20/M25/M40 family peptidase"/>
    <property type="match status" value="1"/>
</dbReference>
<keyword evidence="4" id="KW-0378">Hydrolase</keyword>
<keyword evidence="5" id="KW-0862">Zinc</keyword>
<comment type="cofactor">
    <cofactor evidence="1">
        <name>Zn(2+)</name>
        <dbReference type="ChEBI" id="CHEBI:29105"/>
    </cofactor>
</comment>
<dbReference type="AlphaFoldDB" id="A0A059U2F9"/>
<feature type="domain" description="Peptidase M20 dimerisation" evidence="6">
    <location>
        <begin position="190"/>
        <end position="340"/>
    </location>
</feature>
<protein>
    <submittedName>
        <fullName evidence="7">Peptidase</fullName>
    </submittedName>
</protein>
<dbReference type="NCBIfam" id="NF005913">
    <property type="entry name" value="PRK07906.1"/>
    <property type="match status" value="1"/>
</dbReference>
<evidence type="ECO:0000256" key="3">
    <source>
        <dbReference type="ARBA" id="ARBA00022723"/>
    </source>
</evidence>
<evidence type="ECO:0000256" key="4">
    <source>
        <dbReference type="ARBA" id="ARBA00022801"/>
    </source>
</evidence>
<dbReference type="PROSITE" id="PS00758">
    <property type="entry name" value="ARGE_DAPE_CPG2_1"/>
    <property type="match status" value="1"/>
</dbReference>
<proteinExistence type="inferred from homology"/>
<dbReference type="InterPro" id="IPR036264">
    <property type="entry name" value="Bact_exopeptidase_dim_dom"/>
</dbReference>
<dbReference type="Pfam" id="PF07687">
    <property type="entry name" value="M20_dimer"/>
    <property type="match status" value="1"/>
</dbReference>
<keyword evidence="3" id="KW-0479">Metal-binding</keyword>
<dbReference type="InterPro" id="IPR050072">
    <property type="entry name" value="Peptidase_M20A"/>
</dbReference>
<dbReference type="Gene3D" id="3.40.630.10">
    <property type="entry name" value="Zn peptidases"/>
    <property type="match status" value="1"/>
</dbReference>
<gene>
    <name evidence="7" type="ORF">5d8</name>
</gene>
<dbReference type="GO" id="GO:0016787">
    <property type="term" value="F:hydrolase activity"/>
    <property type="evidence" value="ECO:0007669"/>
    <property type="project" value="UniProtKB-KW"/>
</dbReference>
<dbReference type="InterPro" id="IPR002933">
    <property type="entry name" value="Peptidase_M20"/>
</dbReference>
<reference evidence="7" key="1">
    <citation type="submission" date="2014-02" db="EMBL/GenBank/DDBJ databases">
        <title>Screening of novel PKS from marine sediment.</title>
        <authorList>
            <person name="Xie F."/>
            <person name="Fu C."/>
            <person name="Dai H."/>
            <person name="Zhang L."/>
        </authorList>
    </citation>
    <scope>NUCLEOTIDE SEQUENCE</scope>
</reference>
<dbReference type="Gene3D" id="1.10.150.900">
    <property type="match status" value="1"/>
</dbReference>
<accession>A0A059U2F9</accession>
<dbReference type="PIRSF" id="PIRSF036696">
    <property type="entry name" value="ACY-1"/>
    <property type="match status" value="1"/>
</dbReference>
<dbReference type="GO" id="GO:0046872">
    <property type="term" value="F:metal ion binding"/>
    <property type="evidence" value="ECO:0007669"/>
    <property type="project" value="UniProtKB-KW"/>
</dbReference>
<dbReference type="Pfam" id="PF01546">
    <property type="entry name" value="Peptidase_M20"/>
    <property type="match status" value="1"/>
</dbReference>
<evidence type="ECO:0000256" key="5">
    <source>
        <dbReference type="ARBA" id="ARBA00022833"/>
    </source>
</evidence>
<evidence type="ECO:0000313" key="7">
    <source>
        <dbReference type="EMBL" id="AHZ46166.1"/>
    </source>
</evidence>
<name>A0A059U2F9_9BACT</name>
<dbReference type="PANTHER" id="PTHR43808">
    <property type="entry name" value="ACETYLORNITHINE DEACETYLASE"/>
    <property type="match status" value="1"/>
</dbReference>
<dbReference type="SUPFAM" id="SSF55031">
    <property type="entry name" value="Bacterial exopeptidase dimerisation domain"/>
    <property type="match status" value="1"/>
</dbReference>
<dbReference type="SUPFAM" id="SSF53187">
    <property type="entry name" value="Zn-dependent exopeptidases"/>
    <property type="match status" value="1"/>
</dbReference>
<sequence length="448" mass="48896">MFQLSEEELREAVTLLQDLLRFDTTNPPGRERPATEYVARVLEEEGIEHQLIETGAERLNVIGRLRGTGAERPLMLSSHLDVVPAVEGQWTHPPFSGVEAGGCVWGRGAVDMKGMTAMGLTVLRLLQRRRASLKRDIILAAVADEEAGCAHGSLHLVKHHRDLIDAEYVINEVGGFTMEMRGRRFYPVQVGEKGIAWLRIRARGEPGHGSLPSPGSCLGILGKAMSQLASSRFPLHPTEAAGEFLEGLGATLGFPENLAMSLLRNPAVGGFILDHLVKDVDQKMSLQAMLCNTVNPTIVQAGSKINVVPAEAVLEVDGRTLPGQTASDLVAEVRDLIGGHFEIEIVKETEGSLHSSQTPLFDAIREVMAEHDPEGTVLPYLMPGFTDSCCYKEIGATCYGFYPLKLPPGLIFAKLFHGTDERIPVDSFRFGIETLFDLVIRFAGEGRD</sequence>
<dbReference type="PANTHER" id="PTHR43808:SF8">
    <property type="entry name" value="PEPTIDASE M20 DIMERISATION DOMAIN-CONTAINING PROTEIN"/>
    <property type="match status" value="1"/>
</dbReference>
<evidence type="ECO:0000259" key="6">
    <source>
        <dbReference type="Pfam" id="PF07687"/>
    </source>
</evidence>
<evidence type="ECO:0000256" key="1">
    <source>
        <dbReference type="ARBA" id="ARBA00001947"/>
    </source>
</evidence>
<dbReference type="Gene3D" id="3.30.70.360">
    <property type="match status" value="1"/>
</dbReference>
<dbReference type="InterPro" id="IPR011650">
    <property type="entry name" value="Peptidase_M20_dimer"/>
</dbReference>
<comment type="similarity">
    <text evidence="2">Belongs to the peptidase M20A family.</text>
</comment>
<evidence type="ECO:0000256" key="2">
    <source>
        <dbReference type="ARBA" id="ARBA00006247"/>
    </source>
</evidence>
<dbReference type="PROSITE" id="PS00759">
    <property type="entry name" value="ARGE_DAPE_CPG2_2"/>
    <property type="match status" value="1"/>
</dbReference>
<organism evidence="7">
    <name type="scientific">uncultured bacterium 12-5D</name>
    <dbReference type="NCBI Taxonomy" id="1497524"/>
    <lineage>
        <taxon>Bacteria</taxon>
        <taxon>environmental samples</taxon>
    </lineage>
</organism>